<reference evidence="1" key="1">
    <citation type="journal article" date="2016" name="Nat. Genet.">
        <title>A high-quality carrot genome assembly provides new insights into carotenoid accumulation and asterid genome evolution.</title>
        <authorList>
            <person name="Iorizzo M."/>
            <person name="Ellison S."/>
            <person name="Senalik D."/>
            <person name="Zeng P."/>
            <person name="Satapoomin P."/>
            <person name="Huang J."/>
            <person name="Bowman M."/>
            <person name="Iovene M."/>
            <person name="Sanseverino W."/>
            <person name="Cavagnaro P."/>
            <person name="Yildiz M."/>
            <person name="Macko-Podgorni A."/>
            <person name="Moranska E."/>
            <person name="Grzebelus E."/>
            <person name="Grzebelus D."/>
            <person name="Ashrafi H."/>
            <person name="Zheng Z."/>
            <person name="Cheng S."/>
            <person name="Spooner D."/>
            <person name="Van Deynze A."/>
            <person name="Simon P."/>
        </authorList>
    </citation>
    <scope>NUCLEOTIDE SEQUENCE</scope>
    <source>
        <tissue evidence="1">Leaf</tissue>
    </source>
</reference>
<dbReference type="Proteomes" id="UP000077755">
    <property type="component" value="Chromosome 2"/>
</dbReference>
<gene>
    <name evidence="1" type="ORF">DCAR_0207873</name>
</gene>
<accession>A0A162AUL2</accession>
<reference evidence="1" key="2">
    <citation type="submission" date="2022-03" db="EMBL/GenBank/DDBJ databases">
        <title>Draft title - Genomic analysis of global carrot germplasm unveils the trajectory of domestication and the origin of high carotenoid orange carrot.</title>
        <authorList>
            <person name="Iorizzo M."/>
            <person name="Ellison S."/>
            <person name="Senalik D."/>
            <person name="Macko-Podgorni A."/>
            <person name="Grzebelus D."/>
            <person name="Bostan H."/>
            <person name="Rolling W."/>
            <person name="Curaba J."/>
            <person name="Simon P."/>
        </authorList>
    </citation>
    <scope>NUCLEOTIDE SEQUENCE</scope>
    <source>
        <tissue evidence="1">Leaf</tissue>
    </source>
</reference>
<keyword evidence="2" id="KW-1185">Reference proteome</keyword>
<sequence>MPRLTTMEIFCGSLIKAETSSSNPSPFVIVHFFPFLITFDDLKPLSTTYSQPPLFLPSLTRLLTFPNSTVPFPGPLLSLFPEQHNFLHPSLLRPQFAIIPPACNGANMPPETSLQLPIRFIYIASSLFNHGGTAALP</sequence>
<evidence type="ECO:0000313" key="2">
    <source>
        <dbReference type="Proteomes" id="UP000077755"/>
    </source>
</evidence>
<protein>
    <submittedName>
        <fullName evidence="1">Uncharacterized protein</fullName>
    </submittedName>
</protein>
<dbReference type="AlphaFoldDB" id="A0A162AUL2"/>
<proteinExistence type="predicted"/>
<evidence type="ECO:0000313" key="1">
    <source>
        <dbReference type="EMBL" id="WOG88638.1"/>
    </source>
</evidence>
<organism evidence="1 2">
    <name type="scientific">Daucus carota subsp. sativus</name>
    <name type="common">Carrot</name>
    <dbReference type="NCBI Taxonomy" id="79200"/>
    <lineage>
        <taxon>Eukaryota</taxon>
        <taxon>Viridiplantae</taxon>
        <taxon>Streptophyta</taxon>
        <taxon>Embryophyta</taxon>
        <taxon>Tracheophyta</taxon>
        <taxon>Spermatophyta</taxon>
        <taxon>Magnoliopsida</taxon>
        <taxon>eudicotyledons</taxon>
        <taxon>Gunneridae</taxon>
        <taxon>Pentapetalae</taxon>
        <taxon>asterids</taxon>
        <taxon>campanulids</taxon>
        <taxon>Apiales</taxon>
        <taxon>Apiaceae</taxon>
        <taxon>Apioideae</taxon>
        <taxon>Scandiceae</taxon>
        <taxon>Daucinae</taxon>
        <taxon>Daucus</taxon>
        <taxon>Daucus sect. Daucus</taxon>
    </lineage>
</organism>
<dbReference type="Gramene" id="KZN06133">
    <property type="protein sequence ID" value="KZN06133"/>
    <property type="gene ID" value="DCAR_006970"/>
</dbReference>
<name>A0A162AUL2_DAUCS</name>
<dbReference type="EMBL" id="CP093344">
    <property type="protein sequence ID" value="WOG88638.1"/>
    <property type="molecule type" value="Genomic_DNA"/>
</dbReference>